<dbReference type="InterPro" id="IPR011948">
    <property type="entry name" value="Dullard_phosphatase"/>
</dbReference>
<dbReference type="Pfam" id="PF03031">
    <property type="entry name" value="NIF"/>
    <property type="match status" value="1"/>
</dbReference>
<evidence type="ECO:0000259" key="6">
    <source>
        <dbReference type="PROSITE" id="PS50969"/>
    </source>
</evidence>
<comment type="function">
    <text evidence="3">Probable phosphatase.</text>
</comment>
<comment type="caution">
    <text evidence="7">The sequence shown here is derived from an EMBL/GenBank/DDBJ whole genome shotgun (WGS) entry which is preliminary data.</text>
</comment>
<gene>
    <name evidence="7" type="primary">CTDSPL2</name>
    <name evidence="7" type="ORF">Anas_02198</name>
</gene>
<dbReference type="PROSITE" id="PS50969">
    <property type="entry name" value="FCP1"/>
    <property type="match status" value="1"/>
</dbReference>
<feature type="compositionally biased region" description="Gly residues" evidence="5">
    <location>
        <begin position="31"/>
        <end position="42"/>
    </location>
</feature>
<dbReference type="SMART" id="SM00577">
    <property type="entry name" value="CPDc"/>
    <property type="match status" value="1"/>
</dbReference>
<dbReference type="FunFam" id="3.40.50.1000:FF:000015">
    <property type="entry name" value="CTD small phosphatase-like protein 2"/>
    <property type="match status" value="1"/>
</dbReference>
<feature type="domain" description="FCP1 homology" evidence="6">
    <location>
        <begin position="359"/>
        <end position="518"/>
    </location>
</feature>
<accession>A0A5N5T8Q7</accession>
<dbReference type="OrthoDB" id="277011at2759"/>
<dbReference type="InterPro" id="IPR036412">
    <property type="entry name" value="HAD-like_sf"/>
</dbReference>
<dbReference type="Proteomes" id="UP000326759">
    <property type="component" value="Unassembled WGS sequence"/>
</dbReference>
<feature type="compositionally biased region" description="Polar residues" evidence="5">
    <location>
        <begin position="96"/>
        <end position="115"/>
    </location>
</feature>
<keyword evidence="8" id="KW-1185">Reference proteome</keyword>
<proteinExistence type="inferred from homology"/>
<feature type="region of interest" description="Disordered" evidence="5">
    <location>
        <begin position="1"/>
        <end position="174"/>
    </location>
</feature>
<dbReference type="InterPro" id="IPR004274">
    <property type="entry name" value="FCP1_dom"/>
</dbReference>
<dbReference type="GO" id="GO:0005634">
    <property type="term" value="C:nucleus"/>
    <property type="evidence" value="ECO:0007669"/>
    <property type="project" value="UniProtKB-ARBA"/>
</dbReference>
<feature type="compositionally biased region" description="Basic and acidic residues" evidence="5">
    <location>
        <begin position="76"/>
        <end position="95"/>
    </location>
</feature>
<dbReference type="GO" id="GO:0004721">
    <property type="term" value="F:phosphoprotein phosphatase activity"/>
    <property type="evidence" value="ECO:0007669"/>
    <property type="project" value="UniProtKB-KW"/>
</dbReference>
<evidence type="ECO:0000313" key="8">
    <source>
        <dbReference type="Proteomes" id="UP000326759"/>
    </source>
</evidence>
<evidence type="ECO:0000256" key="4">
    <source>
        <dbReference type="ARBA" id="ARBA00038355"/>
    </source>
</evidence>
<dbReference type="AlphaFoldDB" id="A0A5N5T8Q7"/>
<keyword evidence="1" id="KW-0378">Hydrolase</keyword>
<evidence type="ECO:0000256" key="5">
    <source>
        <dbReference type="SAM" id="MobiDB-lite"/>
    </source>
</evidence>
<feature type="compositionally biased region" description="Low complexity" evidence="5">
    <location>
        <begin position="54"/>
        <end position="66"/>
    </location>
</feature>
<dbReference type="PANTHER" id="PTHR12210">
    <property type="entry name" value="DULLARD PROTEIN PHOSPHATASE"/>
    <property type="match status" value="1"/>
</dbReference>
<evidence type="ECO:0000256" key="2">
    <source>
        <dbReference type="ARBA" id="ARBA00022912"/>
    </source>
</evidence>
<dbReference type="SUPFAM" id="SSF56784">
    <property type="entry name" value="HAD-like"/>
    <property type="match status" value="1"/>
</dbReference>
<name>A0A5N5T8Q7_9CRUS</name>
<dbReference type="CDD" id="cd07521">
    <property type="entry name" value="HAD_FCP1-like"/>
    <property type="match status" value="1"/>
</dbReference>
<comment type="similarity">
    <text evidence="4">Belongs to the CTDSPL2 family.</text>
</comment>
<dbReference type="Gene3D" id="3.40.50.1000">
    <property type="entry name" value="HAD superfamily/HAD-like"/>
    <property type="match status" value="1"/>
</dbReference>
<feature type="compositionally biased region" description="Basic residues" evidence="5">
    <location>
        <begin position="139"/>
        <end position="151"/>
    </location>
</feature>
<evidence type="ECO:0000256" key="1">
    <source>
        <dbReference type="ARBA" id="ARBA00022801"/>
    </source>
</evidence>
<evidence type="ECO:0000256" key="3">
    <source>
        <dbReference type="ARBA" id="ARBA00037324"/>
    </source>
</evidence>
<dbReference type="EMBL" id="SEYY01007227">
    <property type="protein sequence ID" value="KAB7502559.1"/>
    <property type="molecule type" value="Genomic_DNA"/>
</dbReference>
<dbReference type="InterPro" id="IPR050365">
    <property type="entry name" value="TIM50"/>
</dbReference>
<evidence type="ECO:0000313" key="7">
    <source>
        <dbReference type="EMBL" id="KAB7502559.1"/>
    </source>
</evidence>
<reference evidence="7 8" key="1">
    <citation type="journal article" date="2019" name="PLoS Biol.">
        <title>Sex chromosomes control vertical transmission of feminizing Wolbachia symbionts in an isopod.</title>
        <authorList>
            <person name="Becking T."/>
            <person name="Chebbi M.A."/>
            <person name="Giraud I."/>
            <person name="Moumen B."/>
            <person name="Laverre T."/>
            <person name="Caubet Y."/>
            <person name="Peccoud J."/>
            <person name="Gilbert C."/>
            <person name="Cordaux R."/>
        </authorList>
    </citation>
    <scope>NUCLEOTIDE SEQUENCE [LARGE SCALE GENOMIC DNA]</scope>
    <source>
        <strain evidence="7">ANa2</strain>
        <tissue evidence="7">Whole body excluding digestive tract and cuticle</tissue>
    </source>
</reference>
<protein>
    <submittedName>
        <fullName evidence="7">CTD small phosphatase-like protein 2</fullName>
    </submittedName>
</protein>
<keyword evidence="2" id="KW-0904">Protein phosphatase</keyword>
<dbReference type="InterPro" id="IPR023214">
    <property type="entry name" value="HAD_sf"/>
</dbReference>
<dbReference type="NCBIfam" id="TIGR02251">
    <property type="entry name" value="HIF-SF_euk"/>
    <property type="match status" value="1"/>
</dbReference>
<organism evidence="7 8">
    <name type="scientific">Armadillidium nasatum</name>
    <dbReference type="NCBI Taxonomy" id="96803"/>
    <lineage>
        <taxon>Eukaryota</taxon>
        <taxon>Metazoa</taxon>
        <taxon>Ecdysozoa</taxon>
        <taxon>Arthropoda</taxon>
        <taxon>Crustacea</taxon>
        <taxon>Multicrustacea</taxon>
        <taxon>Malacostraca</taxon>
        <taxon>Eumalacostraca</taxon>
        <taxon>Peracarida</taxon>
        <taxon>Isopoda</taxon>
        <taxon>Oniscidea</taxon>
        <taxon>Crinocheta</taxon>
        <taxon>Armadillidiidae</taxon>
        <taxon>Armadillidium</taxon>
    </lineage>
</organism>
<sequence length="541" mass="62005">MSNVWLSRMNLRYRVPRHSRSSSDSFNNRRGGSGNRGGGGPSRSGTPVHCRRTPLSPTPVSSSPSPHGSKHNHRQIRNDRSRKRSAEGFKEEQNENRVSSTTFKPELKTLNSSEETFIRSPSEKRGESSIVDHPNHFISHVKTKASVKPKKKAEGKISKSSDSQNIDDNPLGHRNIDRNKRILAEVHTMKISLNSSNMSPMYPMDESPSALHLIPGSVDIKDSRDEIYDLEDGEILDTAQDHSSFLGLDEKEASESHASELSQISTQIELEIPHILQADLPETPEDTDSEEKENMICQAVMCRSENKENYESCPTYDSNSCDEGYEEWETFDPYLFIKHLPPLTPEMRARNPALPLKTRSSPEFTLVLDLDETLVHCSLQKLEDATLSFPVVFQEIHYQVFVRTRPYFKEFLDRVSQLYEVILFTASKKVYADKLMNLLDPNRKWIKFRLFREHCVCVQGNYIKDLTILGRDLSKTIIIDNSPQAFGYQLDNGIPIESWFMNKDDTELLKLVPFLESLVEKKDVRPFIRERYKLETFLPPD</sequence>